<reference evidence="2" key="1">
    <citation type="submission" date="2020-11" db="EMBL/GenBank/DDBJ databases">
        <authorList>
            <consortium name="DOE Joint Genome Institute"/>
            <person name="Ahrendt S."/>
            <person name="Riley R."/>
            <person name="Andreopoulos W."/>
            <person name="LaButti K."/>
            <person name="Pangilinan J."/>
            <person name="Ruiz-duenas F.J."/>
            <person name="Barrasa J.M."/>
            <person name="Sanchez-Garcia M."/>
            <person name="Camarero S."/>
            <person name="Miyauchi S."/>
            <person name="Serrano A."/>
            <person name="Linde D."/>
            <person name="Babiker R."/>
            <person name="Drula E."/>
            <person name="Ayuso-Fernandez I."/>
            <person name="Pacheco R."/>
            <person name="Padilla G."/>
            <person name="Ferreira P."/>
            <person name="Barriuso J."/>
            <person name="Kellner H."/>
            <person name="Castanera R."/>
            <person name="Alfaro M."/>
            <person name="Ramirez L."/>
            <person name="Pisabarro A.G."/>
            <person name="Kuo A."/>
            <person name="Tritt A."/>
            <person name="Lipzen A."/>
            <person name="He G."/>
            <person name="Yan M."/>
            <person name="Ng V."/>
            <person name="Cullen D."/>
            <person name="Martin F."/>
            <person name="Rosso M.-N."/>
            <person name="Henrissat B."/>
            <person name="Hibbett D."/>
            <person name="Martinez A.T."/>
            <person name="Grigoriev I.V."/>
        </authorList>
    </citation>
    <scope>NUCLEOTIDE SEQUENCE</scope>
    <source>
        <strain evidence="2">AH 44721</strain>
    </source>
</reference>
<keyword evidence="3" id="KW-1185">Reference proteome</keyword>
<proteinExistence type="predicted"/>
<protein>
    <submittedName>
        <fullName evidence="2">Uncharacterized protein</fullName>
    </submittedName>
</protein>
<evidence type="ECO:0000256" key="1">
    <source>
        <dbReference type="SAM" id="Phobius"/>
    </source>
</evidence>
<dbReference type="OrthoDB" id="2535105at2759"/>
<organism evidence="2 3">
    <name type="scientific">Gymnopilus junonius</name>
    <name type="common">Spectacular rustgill mushroom</name>
    <name type="synonym">Gymnopilus spectabilis subsp. junonius</name>
    <dbReference type="NCBI Taxonomy" id="109634"/>
    <lineage>
        <taxon>Eukaryota</taxon>
        <taxon>Fungi</taxon>
        <taxon>Dikarya</taxon>
        <taxon>Basidiomycota</taxon>
        <taxon>Agaricomycotina</taxon>
        <taxon>Agaricomycetes</taxon>
        <taxon>Agaricomycetidae</taxon>
        <taxon>Agaricales</taxon>
        <taxon>Agaricineae</taxon>
        <taxon>Hymenogastraceae</taxon>
        <taxon>Gymnopilus</taxon>
    </lineage>
</organism>
<sequence>MGFLDDLFGPTLLGIIFNAWVVGAICLQAYHYYIDFPWDKMALKLLVPWTVLLQLFNLAVQSAMLYRYLVLSSEVVNGVLPVSWLWVLYLGLTTIAACTVQIFYAYRIFIMNGRTLFIPAMILLFSFTATGSCWVIVIKGLSTSEQFDQLEHAKWTFLLWLSCTGAADVPLQSSNSTTCSVTVGE</sequence>
<accession>A0A9P5P4V9</accession>
<dbReference type="EMBL" id="JADNYJ010000001">
    <property type="protein sequence ID" value="KAF8914389.1"/>
    <property type="molecule type" value="Genomic_DNA"/>
</dbReference>
<dbReference type="AlphaFoldDB" id="A0A9P5P4V9"/>
<dbReference type="PANTHER" id="PTHR40465">
    <property type="entry name" value="CHROMOSOME 1, WHOLE GENOME SHOTGUN SEQUENCE"/>
    <property type="match status" value="1"/>
</dbReference>
<feature type="transmembrane region" description="Helical" evidence="1">
    <location>
        <begin position="12"/>
        <end position="33"/>
    </location>
</feature>
<gene>
    <name evidence="2" type="ORF">CPB84DRAFT_86409</name>
</gene>
<evidence type="ECO:0000313" key="3">
    <source>
        <dbReference type="Proteomes" id="UP000724874"/>
    </source>
</evidence>
<feature type="transmembrane region" description="Helical" evidence="1">
    <location>
        <begin position="116"/>
        <end position="137"/>
    </location>
</feature>
<keyword evidence="1" id="KW-0472">Membrane</keyword>
<keyword evidence="1" id="KW-1133">Transmembrane helix</keyword>
<dbReference type="Proteomes" id="UP000724874">
    <property type="component" value="Unassembled WGS sequence"/>
</dbReference>
<evidence type="ECO:0000313" key="2">
    <source>
        <dbReference type="EMBL" id="KAF8914389.1"/>
    </source>
</evidence>
<comment type="caution">
    <text evidence="2">The sequence shown here is derived from an EMBL/GenBank/DDBJ whole genome shotgun (WGS) entry which is preliminary data.</text>
</comment>
<dbReference type="PANTHER" id="PTHR40465:SF1">
    <property type="entry name" value="DUF6534 DOMAIN-CONTAINING PROTEIN"/>
    <property type="match status" value="1"/>
</dbReference>
<keyword evidence="1" id="KW-0812">Transmembrane</keyword>
<feature type="transmembrane region" description="Helical" evidence="1">
    <location>
        <begin position="45"/>
        <end position="64"/>
    </location>
</feature>
<name>A0A9P5P4V9_GYMJU</name>
<feature type="transmembrane region" description="Helical" evidence="1">
    <location>
        <begin position="84"/>
        <end position="104"/>
    </location>
</feature>